<dbReference type="Pfam" id="PF07690">
    <property type="entry name" value="MFS_1"/>
    <property type="match status" value="1"/>
</dbReference>
<dbReference type="PANTHER" id="PTHR45527:SF1">
    <property type="entry name" value="FATTY ACID SYNTHASE"/>
    <property type="match status" value="1"/>
</dbReference>
<dbReference type="FunFam" id="3.40.50.980:FF:000001">
    <property type="entry name" value="Non-ribosomal peptide synthetase"/>
    <property type="match status" value="1"/>
</dbReference>
<dbReference type="Gene3D" id="3.40.50.1820">
    <property type="entry name" value="alpha/beta hydrolase"/>
    <property type="match status" value="1"/>
</dbReference>
<dbReference type="GO" id="GO:0009239">
    <property type="term" value="P:enterobactin biosynthetic process"/>
    <property type="evidence" value="ECO:0007669"/>
    <property type="project" value="TreeGrafter"/>
</dbReference>
<feature type="transmembrane region" description="Helical" evidence="9">
    <location>
        <begin position="1759"/>
        <end position="1781"/>
    </location>
</feature>
<evidence type="ECO:0000256" key="2">
    <source>
        <dbReference type="ARBA" id="ARBA00004651"/>
    </source>
</evidence>
<dbReference type="GO" id="GO:0008610">
    <property type="term" value="P:lipid biosynthetic process"/>
    <property type="evidence" value="ECO:0007669"/>
    <property type="project" value="UniProtKB-ARBA"/>
</dbReference>
<evidence type="ECO:0000259" key="10">
    <source>
        <dbReference type="PROSITE" id="PS50075"/>
    </source>
</evidence>
<comment type="subcellular location">
    <subcellularLocation>
        <location evidence="2">Cell membrane</location>
        <topology evidence="2">Multi-pass membrane protein</topology>
    </subcellularLocation>
</comment>
<dbReference type="Gene3D" id="3.30.300.30">
    <property type="match status" value="1"/>
</dbReference>
<keyword evidence="4" id="KW-0596">Phosphopantetheine</keyword>
<evidence type="ECO:0000256" key="8">
    <source>
        <dbReference type="ARBA" id="ARBA00023268"/>
    </source>
</evidence>
<keyword evidence="9" id="KW-0812">Transmembrane</keyword>
<dbReference type="SUPFAM" id="SSF53474">
    <property type="entry name" value="alpha/beta-Hydrolases"/>
    <property type="match status" value="1"/>
</dbReference>
<dbReference type="InterPro" id="IPR045851">
    <property type="entry name" value="AMP-bd_C_sf"/>
</dbReference>
<dbReference type="Pfam" id="PF00668">
    <property type="entry name" value="Condensation"/>
    <property type="match status" value="1"/>
</dbReference>
<dbReference type="InterPro" id="IPR020845">
    <property type="entry name" value="AMP-binding_CS"/>
</dbReference>
<feature type="transmembrane region" description="Helical" evidence="9">
    <location>
        <begin position="1793"/>
        <end position="1819"/>
    </location>
</feature>
<dbReference type="SMART" id="SM00823">
    <property type="entry name" value="PKS_PP"/>
    <property type="match status" value="1"/>
</dbReference>
<feature type="transmembrane region" description="Helical" evidence="9">
    <location>
        <begin position="1420"/>
        <end position="1446"/>
    </location>
</feature>
<evidence type="ECO:0000256" key="5">
    <source>
        <dbReference type="ARBA" id="ARBA00022553"/>
    </source>
</evidence>
<evidence type="ECO:0000256" key="7">
    <source>
        <dbReference type="ARBA" id="ARBA00023194"/>
    </source>
</evidence>
<evidence type="ECO:0000313" key="11">
    <source>
        <dbReference type="EMBL" id="ANY69319.1"/>
    </source>
</evidence>
<dbReference type="PANTHER" id="PTHR45527">
    <property type="entry name" value="NONRIBOSOMAL PEPTIDE SYNTHETASE"/>
    <property type="match status" value="1"/>
</dbReference>
<dbReference type="InterPro" id="IPR001031">
    <property type="entry name" value="Thioesterase"/>
</dbReference>
<keyword evidence="9" id="KW-0472">Membrane</keyword>
<dbReference type="FunFam" id="2.30.38.10:FF:000001">
    <property type="entry name" value="Non-ribosomal peptide synthetase PvdI"/>
    <property type="match status" value="1"/>
</dbReference>
<feature type="transmembrane region" description="Helical" evidence="9">
    <location>
        <begin position="1512"/>
        <end position="1532"/>
    </location>
</feature>
<dbReference type="RefSeq" id="WP_099520349.1">
    <property type="nucleotide sequence ID" value="NZ_CP016808.1"/>
</dbReference>
<dbReference type="GO" id="GO:0005829">
    <property type="term" value="C:cytosol"/>
    <property type="evidence" value="ECO:0007669"/>
    <property type="project" value="TreeGrafter"/>
</dbReference>
<dbReference type="Gene3D" id="3.30.559.10">
    <property type="entry name" value="Chloramphenicol acetyltransferase-like domain"/>
    <property type="match status" value="1"/>
</dbReference>
<dbReference type="GO" id="GO:0047527">
    <property type="term" value="F:2,3-dihydroxybenzoate-serine ligase activity"/>
    <property type="evidence" value="ECO:0007669"/>
    <property type="project" value="TreeGrafter"/>
</dbReference>
<sequence length="1861" mass="206160">MSKTIDRIEQLSPERRALLALKAKQNKAKAAAASSVIPKQPRQEGANKFPLSFPQQRIMFFEEYMPGTERYNFANGYKLIGKLNVSALLRTLNEMIKRHEIMRAVVAYENDDYVQVIRPELTIDLPMIELADENKVYELMEKEATAPYDFLNGPLVKAMLFRLDPEKHVLVWMTHHLIYDGWSADVFDEELAAIYRSFALEEPLSLPELPIQYPDFAVWQRQWMTGSEYEEQLRYWKKKLMPAPATLDLPTDYPRPSIQVERKVGFFSLTLDPAFSQRIREASKQLGCTSFVLLLAAYKVLLASYNGKQEIVVGTPMANRGKQEIEKLAGFFANTVALRSAIDMGSSFSDFISAVRETVLEANDHQDLPFDRIVEEMNPDRVIGHALFFDTMFLFERHGQALRELPDLEIVPFVGDRTRGGMLDLTMTVFENQKLGMEVTLTYRLDLFRESTIQQMAEHYCMILERVIDNSALPLYAVAALSGEQLQKVLVDWNAGESTGTELQLPHLLVERQSALTPTATAVCSEGRTLTYLELNERANRLAHHLRGMQVGPNTTVGLYMERTVDIIVGLVGILKAGGAYVPLDPKLPAERLRMIAQEAEVSVIVTEEAFADLLPQNEEAASAPIRMVSLDRDWDKIAQEDASNPEVISKLDDLMYVLFTSGSTGKPKGVAVEHQSYVNYLEGIMQRLALREGLHFAIVSTLAADLGTPMIWGAFGTGGTLHVIPYERAADPDAFAAYCEAHPIDVMKIVPSHMEVLLGVANPSVIIPRECLILAGEASHWGSIADIRRLRPGCRIQNHYGPTETTVSVLTYEVPVSGSEQDHLAVLPLGRPIPNAPVYVLNANLQPVPAGVIGELYIGGSAVTRGYYGRPDLTAERFVPNPFTDRPGERMYRTGDLVRHLPNGNIAFIGRMDQQVKIRGYRIETGEIEHVLLQMGGLRDAVVTIREDEPGDKRLVAYLVPEQRSLSDPQEQAMRGAQLDVSAIRKHIKSILPDYMLPSAFVEIERLPLNANGKLDRAMLPAPSAVNRAGDNGFAAPETKEEHEIAAVWQEVLGLDQIGINDEFFDLGGDSFKAIKVVRKMGNSFSVMDLFQYPTVRELAEHLASGATRSDDLLIEFKKASNIGGKAITLVCVPYGGGSAITFQPMAKGLPPNYALYAVELPGHDYSRPSQLLASHEETAARIAQEIKSKVKGEVYLYGHCLGGAMVLRTGLLLQQADVEVSGIFMAGTFPGARLPFKLTEWWHRLFPREKWTSDKFARDMLRAFGGFDDEISPEEQKFVLRNLRHDAREAEDYYTALYALPNKPKLKAPVACIVGGADRMTEFYEERYMEWYDFSEDVRLHVVEHAGHYFHKHQSDHAAKIMSQQIRAWEEERDDGQIRSTMSTISQTASAPQQVPTLAKEQKQKQKQKDIQPSVKSFLTVTLCLIIATIGTSLTGFALGIWVFQHTGSISDYATISLYAILPTLLLLPVAGAVVDRYDRRKVMLAGQMLALGSVIFLATMLYLDALSLWAIYVAAGIGSISGAFTMPAYQAATAQLVPKRYLGHANGLGQLVMSLNGIMAPALGGALVVLIGLQTIVVIDLVLLSLSIVILSLIRFPNLMFKKREEPMSREIVGGWKYIIQRKSMVAMVVFFIVVNFFMSLYNVLTTPFLLQFMTADKVGIVIAFEGAGLFIGSILMTIWGGFDRRADGMVGFVMLTGLSIAVAGIYPSLVTAAIGLFGFGFALALINTHWLALIQTKVGLELQGRVLATNQVMAFSMRPLSFLLAGPLVASVFVPLASALPAGTEAAGLFGAGGGMGIGLLITSIGAILFIWGLLGMRYRQLRHMETILPDAVPDAVIIRDKDQLQQIADRQMGVGI</sequence>
<dbReference type="InterPro" id="IPR023213">
    <property type="entry name" value="CAT-like_dom_sf"/>
</dbReference>
<keyword evidence="5" id="KW-0597">Phosphoprotein</keyword>
<proteinExistence type="inferred from homology"/>
<dbReference type="InterPro" id="IPR036259">
    <property type="entry name" value="MFS_trans_sf"/>
</dbReference>
<dbReference type="InterPro" id="IPR001242">
    <property type="entry name" value="Condensation_dom"/>
</dbReference>
<dbReference type="EMBL" id="CP016808">
    <property type="protein sequence ID" value="ANY69319.1"/>
    <property type="molecule type" value="Genomic_DNA"/>
</dbReference>
<dbReference type="InterPro" id="IPR009081">
    <property type="entry name" value="PP-bd_ACP"/>
</dbReference>
<dbReference type="Gene3D" id="1.10.1200.10">
    <property type="entry name" value="ACP-like"/>
    <property type="match status" value="1"/>
</dbReference>
<feature type="transmembrane region" description="Helical" evidence="9">
    <location>
        <begin position="1716"/>
        <end position="1738"/>
    </location>
</feature>
<dbReference type="SUPFAM" id="SSF52777">
    <property type="entry name" value="CoA-dependent acyltransferases"/>
    <property type="match status" value="2"/>
</dbReference>
<dbReference type="InterPro" id="IPR011701">
    <property type="entry name" value="MFS"/>
</dbReference>
<dbReference type="PROSITE" id="PS50075">
    <property type="entry name" value="CARRIER"/>
    <property type="match status" value="1"/>
</dbReference>
<dbReference type="SUPFAM" id="SSF103473">
    <property type="entry name" value="MFS general substrate transporter"/>
    <property type="match status" value="1"/>
</dbReference>
<feature type="transmembrane region" description="Helical" evidence="9">
    <location>
        <begin position="1663"/>
        <end position="1686"/>
    </location>
</feature>
<feature type="transmembrane region" description="Helical" evidence="9">
    <location>
        <begin position="1569"/>
        <end position="1597"/>
    </location>
</feature>
<dbReference type="GO" id="GO:0022857">
    <property type="term" value="F:transmembrane transporter activity"/>
    <property type="evidence" value="ECO:0007669"/>
    <property type="project" value="InterPro"/>
</dbReference>
<feature type="transmembrane region" description="Helical" evidence="9">
    <location>
        <begin position="1693"/>
        <end position="1710"/>
    </location>
</feature>
<feature type="transmembrane region" description="Helical" evidence="9">
    <location>
        <begin position="1628"/>
        <end position="1648"/>
    </location>
</feature>
<keyword evidence="9" id="KW-1133">Transmembrane helix</keyword>
<gene>
    <name evidence="11" type="ORF">BBD42_24660</name>
</gene>
<dbReference type="Gene3D" id="2.30.38.10">
    <property type="entry name" value="Luciferase, Domain 3"/>
    <property type="match status" value="1"/>
</dbReference>
<dbReference type="InterPro" id="IPR020806">
    <property type="entry name" value="PKS_PP-bd"/>
</dbReference>
<dbReference type="FunFam" id="3.30.300.30:FF:000010">
    <property type="entry name" value="Enterobactin synthetase component F"/>
    <property type="match status" value="1"/>
</dbReference>
<feature type="transmembrane region" description="Helical" evidence="9">
    <location>
        <begin position="1485"/>
        <end position="1506"/>
    </location>
</feature>
<evidence type="ECO:0000256" key="9">
    <source>
        <dbReference type="SAM" id="Phobius"/>
    </source>
</evidence>
<dbReference type="GO" id="GO:0031177">
    <property type="term" value="F:phosphopantetheine binding"/>
    <property type="evidence" value="ECO:0007669"/>
    <property type="project" value="InterPro"/>
</dbReference>
<dbReference type="Gene3D" id="3.40.50.980">
    <property type="match status" value="2"/>
</dbReference>
<dbReference type="Pfam" id="PF13193">
    <property type="entry name" value="AMP-binding_C"/>
    <property type="match status" value="1"/>
</dbReference>
<dbReference type="InterPro" id="IPR025110">
    <property type="entry name" value="AMP-bd_C"/>
</dbReference>
<name>A0A1B2DNM6_9BACL</name>
<dbReference type="GO" id="GO:0005886">
    <property type="term" value="C:plasma membrane"/>
    <property type="evidence" value="ECO:0007669"/>
    <property type="project" value="UniProtKB-SubCell"/>
</dbReference>
<dbReference type="CDD" id="cd06173">
    <property type="entry name" value="MFS_MefA_like"/>
    <property type="match status" value="1"/>
</dbReference>
<dbReference type="Gene3D" id="1.20.1250.20">
    <property type="entry name" value="MFS general substrate transporter like domains"/>
    <property type="match status" value="1"/>
</dbReference>
<dbReference type="InterPro" id="IPR000873">
    <property type="entry name" value="AMP-dep_synth/lig_dom"/>
</dbReference>
<comment type="cofactor">
    <cofactor evidence="1">
        <name>pantetheine 4'-phosphate</name>
        <dbReference type="ChEBI" id="CHEBI:47942"/>
    </cofactor>
</comment>
<dbReference type="PROSITE" id="PS00455">
    <property type="entry name" value="AMP_BINDING"/>
    <property type="match status" value="1"/>
</dbReference>
<feature type="transmembrane region" description="Helical" evidence="9">
    <location>
        <begin position="1458"/>
        <end position="1478"/>
    </location>
</feature>
<protein>
    <recommendedName>
        <fullName evidence="10">Carrier domain-containing protein</fullName>
    </recommendedName>
</protein>
<dbReference type="GO" id="GO:0043041">
    <property type="term" value="P:amino acid activation for nonribosomal peptide biosynthetic process"/>
    <property type="evidence" value="ECO:0007669"/>
    <property type="project" value="TreeGrafter"/>
</dbReference>
<dbReference type="CDD" id="cd05930">
    <property type="entry name" value="A_NRPS"/>
    <property type="match status" value="1"/>
</dbReference>
<keyword evidence="8" id="KW-0511">Multifunctional enzyme</keyword>
<dbReference type="InterPro" id="IPR029058">
    <property type="entry name" value="AB_hydrolase_fold"/>
</dbReference>
<dbReference type="Pfam" id="PF00975">
    <property type="entry name" value="Thioesterase"/>
    <property type="match status" value="1"/>
</dbReference>
<feature type="domain" description="Carrier" evidence="10">
    <location>
        <begin position="1037"/>
        <end position="1108"/>
    </location>
</feature>
<dbReference type="InterPro" id="IPR036736">
    <property type="entry name" value="ACP-like_sf"/>
</dbReference>
<comment type="similarity">
    <text evidence="3">Belongs to the ATP-dependent AMP-binding enzyme family.</text>
</comment>
<dbReference type="Pfam" id="PF00550">
    <property type="entry name" value="PP-binding"/>
    <property type="match status" value="1"/>
</dbReference>
<keyword evidence="7" id="KW-0045">Antibiotic biosynthesis</keyword>
<evidence type="ECO:0000256" key="3">
    <source>
        <dbReference type="ARBA" id="ARBA00006432"/>
    </source>
</evidence>
<dbReference type="GO" id="GO:0009366">
    <property type="term" value="C:enterobactin synthetase complex"/>
    <property type="evidence" value="ECO:0007669"/>
    <property type="project" value="TreeGrafter"/>
</dbReference>
<dbReference type="Gene3D" id="3.30.559.30">
    <property type="entry name" value="Nonribosomal peptide synthetase, condensation domain"/>
    <property type="match status" value="1"/>
</dbReference>
<dbReference type="CDD" id="cd19531">
    <property type="entry name" value="LCL_NRPS-like"/>
    <property type="match status" value="1"/>
</dbReference>
<evidence type="ECO:0000256" key="1">
    <source>
        <dbReference type="ARBA" id="ARBA00001957"/>
    </source>
</evidence>
<dbReference type="NCBIfam" id="TIGR01733">
    <property type="entry name" value="AA-adenyl-dom"/>
    <property type="match status" value="1"/>
</dbReference>
<keyword evidence="6" id="KW-0677">Repeat</keyword>
<dbReference type="Pfam" id="PF00501">
    <property type="entry name" value="AMP-binding"/>
    <property type="match status" value="1"/>
</dbReference>
<dbReference type="SUPFAM" id="SSF56801">
    <property type="entry name" value="Acetyl-CoA synthetase-like"/>
    <property type="match status" value="1"/>
</dbReference>
<organism evidence="11">
    <name type="scientific">Paenibacillus sp. BIHB 4019</name>
    <dbReference type="NCBI Taxonomy" id="1870819"/>
    <lineage>
        <taxon>Bacteria</taxon>
        <taxon>Bacillati</taxon>
        <taxon>Bacillota</taxon>
        <taxon>Bacilli</taxon>
        <taxon>Bacillales</taxon>
        <taxon>Paenibacillaceae</taxon>
        <taxon>Paenibacillus</taxon>
    </lineage>
</organism>
<accession>A0A1B2DNM6</accession>
<dbReference type="InterPro" id="IPR010071">
    <property type="entry name" value="AA_adenyl_dom"/>
</dbReference>
<reference evidence="11" key="1">
    <citation type="submission" date="2016-08" db="EMBL/GenBank/DDBJ databases">
        <title>Complete Genome Seqeunce of Paenibacillus sp. BIHB 4019 from tea rhizoplane.</title>
        <authorList>
            <person name="Thakur R."/>
            <person name="Swarnkar M.K."/>
            <person name="Gulati A."/>
        </authorList>
    </citation>
    <scope>NUCLEOTIDE SEQUENCE [LARGE SCALE GENOMIC DNA]</scope>
    <source>
        <strain evidence="11">BIHB4019</strain>
    </source>
</reference>
<evidence type="ECO:0000256" key="4">
    <source>
        <dbReference type="ARBA" id="ARBA00022450"/>
    </source>
</evidence>
<evidence type="ECO:0000256" key="6">
    <source>
        <dbReference type="ARBA" id="ARBA00022737"/>
    </source>
</evidence>